<keyword evidence="15" id="KW-1185">Reference proteome</keyword>
<keyword evidence="8" id="KW-0346">Stress response</keyword>
<dbReference type="AlphaFoldDB" id="E0NL30"/>
<dbReference type="PANTHER" id="PTHR19375">
    <property type="entry name" value="HEAT SHOCK PROTEIN 70KDA"/>
    <property type="match status" value="1"/>
</dbReference>
<reference evidence="14 15" key="1">
    <citation type="submission" date="2010-07" db="EMBL/GenBank/DDBJ databases">
        <authorList>
            <person name="Muzny D."/>
            <person name="Qin X."/>
            <person name="Deng J."/>
            <person name="Jiang H."/>
            <person name="Liu Y."/>
            <person name="Qu J."/>
            <person name="Song X.-Z."/>
            <person name="Zhang L."/>
            <person name="Thornton R."/>
            <person name="Coyle M."/>
            <person name="Francisco L."/>
            <person name="Jackson L."/>
            <person name="Javaid M."/>
            <person name="Korchina V."/>
            <person name="Kovar C."/>
            <person name="Mata R."/>
            <person name="Mathew T."/>
            <person name="Ngo R."/>
            <person name="Nguyen L."/>
            <person name="Nguyen N."/>
            <person name="Okwuonu G."/>
            <person name="Ongeri F."/>
            <person name="Pham C."/>
            <person name="Simmons D."/>
            <person name="Wilczek-Boney K."/>
            <person name="Hale W."/>
            <person name="Jakkamsetti A."/>
            <person name="Pham P."/>
            <person name="Ruth R."/>
            <person name="San Lucas F."/>
            <person name="Warren J."/>
            <person name="Zhang J."/>
            <person name="Zhao Z."/>
            <person name="Zhou C."/>
            <person name="Zhu D."/>
            <person name="Lee S."/>
            <person name="Bess C."/>
            <person name="Blankenburg K."/>
            <person name="Forbes L."/>
            <person name="Fu Q."/>
            <person name="Gubbala S."/>
            <person name="Hirani K."/>
            <person name="Jayaseelan J.C."/>
            <person name="Lara F."/>
            <person name="Munidasa M."/>
            <person name="Palculict T."/>
            <person name="Patil S."/>
            <person name="Pu L.-L."/>
            <person name="Saada N."/>
            <person name="Tang L."/>
            <person name="Weissenberger G."/>
            <person name="Zhu Y."/>
            <person name="Hemphill L."/>
            <person name="Shang Y."/>
            <person name="Youmans B."/>
            <person name="Ayvaz T."/>
            <person name="Ross M."/>
            <person name="Santibanez J."/>
            <person name="Aqrawi P."/>
            <person name="Gross S."/>
            <person name="Joshi V."/>
            <person name="Fowler G."/>
            <person name="Nazareth L."/>
            <person name="Reid J."/>
            <person name="Worley K."/>
            <person name="Petrosino J."/>
            <person name="Highlander S."/>
            <person name="Gibbs R."/>
        </authorList>
    </citation>
    <scope>NUCLEOTIDE SEQUENCE [LARGE SCALE GENOMIC DNA]</scope>
    <source>
        <strain evidence="14 15">ATCC BAA-1640</strain>
    </source>
</reference>
<protein>
    <recommendedName>
        <fullName evidence="3">Chaperone protein DnaK</fullName>
    </recommendedName>
    <alternativeName>
        <fullName evidence="4">Chaperone protein dnaK</fullName>
    </alternativeName>
    <alternativeName>
        <fullName evidence="12">HSP70</fullName>
    </alternativeName>
    <alternativeName>
        <fullName evidence="11">Heat shock 70 kDa protein</fullName>
    </alternativeName>
    <alternativeName>
        <fullName evidence="10">Heat shock protein 70</fullName>
    </alternativeName>
</protein>
<dbReference type="InterPro" id="IPR043129">
    <property type="entry name" value="ATPase_NBD"/>
</dbReference>
<dbReference type="InterPro" id="IPR018181">
    <property type="entry name" value="Heat_shock_70_CS"/>
</dbReference>
<dbReference type="Gene3D" id="3.30.420.40">
    <property type="match status" value="3"/>
</dbReference>
<dbReference type="Gene3D" id="3.90.640.10">
    <property type="entry name" value="Actin, Chain A, domain 4"/>
    <property type="match status" value="1"/>
</dbReference>
<evidence type="ECO:0000256" key="1">
    <source>
        <dbReference type="ARBA" id="ARBA00002290"/>
    </source>
</evidence>
<evidence type="ECO:0000256" key="7">
    <source>
        <dbReference type="ARBA" id="ARBA00022840"/>
    </source>
</evidence>
<evidence type="ECO:0000313" key="14">
    <source>
        <dbReference type="EMBL" id="EFM25533.1"/>
    </source>
</evidence>
<sequence>MKIGIDLGTTNCCVAYIDKEGNPQIVPNDEGDRTTPSVIFFDEDHVVVGMAAKEEAGINPENTISYIKRQMGDESFKFPRGDDYLTPEDLSAIILKKLKNMSEDYLGEEVDSVVITVPAYFNDAQRKATQDAANIAGLKVLKIINEPTAAALAYGVNNKSEDQNIMIYDLGGGTFDAVAMELRGGNLRVLSTNGNKQLGGFDFDNALLGYVIEKIEEKYDVDLYDDEYAIEYLREKVEDAKKALSSKSKTNIVINYENIRDKIEITQEIFNDLIRSDVRRTCDMMNFTLEDAGLTWDQVDKTIFVGGSSRIKLVREMVEELIGKKPSLELNPDEVVAIGAAIQANLIESDENANEHLSGIEIIDVNSHSLGIVVLNEEKENVNCIIIKKDSPLPCSVTSSFFSTVENQGFIDIGVVEGEEEDLNYCSIVSEMTVRLPEVQRPIGSEFLVTYSYDTDGIIHVDIFDSASQTFMQSIDIERKSNLSKQEIIEKKDKISNLEIE</sequence>
<evidence type="ECO:0000256" key="12">
    <source>
        <dbReference type="ARBA" id="ARBA00033103"/>
    </source>
</evidence>
<dbReference type="eggNOG" id="COG0443">
    <property type="taxonomic scope" value="Bacteria"/>
</dbReference>
<evidence type="ECO:0000256" key="3">
    <source>
        <dbReference type="ARBA" id="ARBA00014415"/>
    </source>
</evidence>
<dbReference type="PROSITE" id="PS00297">
    <property type="entry name" value="HSP70_1"/>
    <property type="match status" value="1"/>
</dbReference>
<dbReference type="RefSeq" id="WP_008901684.1">
    <property type="nucleotide sequence ID" value="NZ_GL397071.1"/>
</dbReference>
<name>E0NL30_9FIRM</name>
<comment type="function">
    <text evidence="1">Acts as a chaperone.</text>
</comment>
<evidence type="ECO:0000256" key="6">
    <source>
        <dbReference type="ARBA" id="ARBA00022741"/>
    </source>
</evidence>
<keyword evidence="7 13" id="KW-0067">ATP-binding</keyword>
<dbReference type="Proteomes" id="UP000003280">
    <property type="component" value="Unassembled WGS sequence"/>
</dbReference>
<dbReference type="CDD" id="cd24029">
    <property type="entry name" value="ASKHA_NBD_HSP70_DnaK_HscA_HscC"/>
    <property type="match status" value="1"/>
</dbReference>
<dbReference type="Pfam" id="PF00012">
    <property type="entry name" value="HSP70"/>
    <property type="match status" value="1"/>
</dbReference>
<dbReference type="InterPro" id="IPR029047">
    <property type="entry name" value="HSP70_peptide-bd_sf"/>
</dbReference>
<evidence type="ECO:0000256" key="4">
    <source>
        <dbReference type="ARBA" id="ARBA00017249"/>
    </source>
</evidence>
<evidence type="ECO:0000256" key="8">
    <source>
        <dbReference type="ARBA" id="ARBA00023016"/>
    </source>
</evidence>
<dbReference type="STRING" id="862517.HMPREF9225_0869"/>
<dbReference type="GO" id="GO:0140662">
    <property type="term" value="F:ATP-dependent protein folding chaperone"/>
    <property type="evidence" value="ECO:0007669"/>
    <property type="project" value="InterPro"/>
</dbReference>
<keyword evidence="6 13" id="KW-0547">Nucleotide-binding</keyword>
<dbReference type="SUPFAM" id="SSF100920">
    <property type="entry name" value="Heat shock protein 70kD (HSP70), peptide-binding domain"/>
    <property type="match status" value="1"/>
</dbReference>
<dbReference type="InterPro" id="IPR013126">
    <property type="entry name" value="Hsp_70_fam"/>
</dbReference>
<comment type="similarity">
    <text evidence="2 13">Belongs to the heat shock protein 70 family.</text>
</comment>
<evidence type="ECO:0000256" key="2">
    <source>
        <dbReference type="ARBA" id="ARBA00007381"/>
    </source>
</evidence>
<dbReference type="Gene3D" id="2.60.34.10">
    <property type="entry name" value="Substrate Binding Domain Of DNAk, Chain A, domain 1"/>
    <property type="match status" value="1"/>
</dbReference>
<dbReference type="SUPFAM" id="SSF53067">
    <property type="entry name" value="Actin-like ATPase domain"/>
    <property type="match status" value="2"/>
</dbReference>
<evidence type="ECO:0000256" key="5">
    <source>
        <dbReference type="ARBA" id="ARBA00022553"/>
    </source>
</evidence>
<dbReference type="OrthoDB" id="9766019at2"/>
<dbReference type="HOGENOM" id="CLU_005965_0_0_9"/>
<dbReference type="GO" id="GO:0005524">
    <property type="term" value="F:ATP binding"/>
    <property type="evidence" value="ECO:0007669"/>
    <property type="project" value="UniProtKB-KW"/>
</dbReference>
<organism evidence="14 15">
    <name type="scientific">Peptoniphilus duerdenii ATCC BAA-1640</name>
    <dbReference type="NCBI Taxonomy" id="862517"/>
    <lineage>
        <taxon>Bacteria</taxon>
        <taxon>Bacillati</taxon>
        <taxon>Bacillota</taxon>
        <taxon>Tissierellia</taxon>
        <taxon>Tissierellales</taxon>
        <taxon>Peptoniphilaceae</taxon>
        <taxon>Peptoniphilus</taxon>
    </lineage>
</organism>
<evidence type="ECO:0000256" key="13">
    <source>
        <dbReference type="RuleBase" id="RU003322"/>
    </source>
</evidence>
<dbReference type="FunFam" id="3.30.420.40:FF:000071">
    <property type="entry name" value="Molecular chaperone DnaK"/>
    <property type="match status" value="1"/>
</dbReference>
<keyword evidence="9" id="KW-0143">Chaperone</keyword>
<evidence type="ECO:0000256" key="10">
    <source>
        <dbReference type="ARBA" id="ARBA00030019"/>
    </source>
</evidence>
<keyword evidence="5" id="KW-0597">Phosphoprotein</keyword>
<proteinExistence type="inferred from homology"/>
<dbReference type="FunFam" id="3.90.640.10:FF:000003">
    <property type="entry name" value="Molecular chaperone DnaK"/>
    <property type="match status" value="1"/>
</dbReference>
<dbReference type="EMBL" id="AEEH01000033">
    <property type="protein sequence ID" value="EFM25533.1"/>
    <property type="molecule type" value="Genomic_DNA"/>
</dbReference>
<accession>E0NL30</accession>
<gene>
    <name evidence="14" type="primary">dnaK2</name>
    <name evidence="14" type="ORF">HMPREF9225_0869</name>
</gene>
<evidence type="ECO:0000313" key="15">
    <source>
        <dbReference type="Proteomes" id="UP000003280"/>
    </source>
</evidence>
<evidence type="ECO:0000256" key="11">
    <source>
        <dbReference type="ARBA" id="ARBA00030945"/>
    </source>
</evidence>
<comment type="caution">
    <text evidence="14">The sequence shown here is derived from an EMBL/GenBank/DDBJ whole genome shotgun (WGS) entry which is preliminary data.</text>
</comment>
<dbReference type="PRINTS" id="PR00301">
    <property type="entry name" value="HEATSHOCK70"/>
</dbReference>
<evidence type="ECO:0000256" key="9">
    <source>
        <dbReference type="ARBA" id="ARBA00023186"/>
    </source>
</evidence>